<protein>
    <recommendedName>
        <fullName evidence="3">Secreted protein</fullName>
    </recommendedName>
</protein>
<dbReference type="EMBL" id="VSKN01000001">
    <property type="protein sequence ID" value="TYC18043.1"/>
    <property type="molecule type" value="Genomic_DNA"/>
</dbReference>
<reference evidence="1 2" key="1">
    <citation type="submission" date="2019-08" db="EMBL/GenBank/DDBJ databases">
        <title>Genomes of Antarctic Bizionia species.</title>
        <authorList>
            <person name="Bowman J.P."/>
        </authorList>
    </citation>
    <scope>NUCLEOTIDE SEQUENCE [LARGE SCALE GENOMIC DNA]</scope>
    <source>
        <strain evidence="1 2">IC164</strain>
    </source>
</reference>
<gene>
    <name evidence="1" type="ORF">ES677_01305</name>
</gene>
<evidence type="ECO:0000313" key="2">
    <source>
        <dbReference type="Proteomes" id="UP000323621"/>
    </source>
</evidence>
<dbReference type="RefSeq" id="WP_148380195.1">
    <property type="nucleotide sequence ID" value="NZ_VSKN01000001.1"/>
</dbReference>
<proteinExistence type="predicted"/>
<organism evidence="1 2">
    <name type="scientific">Bizionia gelidisalsuginis</name>
    <dbReference type="NCBI Taxonomy" id="291188"/>
    <lineage>
        <taxon>Bacteria</taxon>
        <taxon>Pseudomonadati</taxon>
        <taxon>Bacteroidota</taxon>
        <taxon>Flavobacteriia</taxon>
        <taxon>Flavobacteriales</taxon>
        <taxon>Flavobacteriaceae</taxon>
        <taxon>Bizionia</taxon>
    </lineage>
</organism>
<evidence type="ECO:0008006" key="3">
    <source>
        <dbReference type="Google" id="ProtNLM"/>
    </source>
</evidence>
<dbReference type="Proteomes" id="UP000323621">
    <property type="component" value="Unassembled WGS sequence"/>
</dbReference>
<keyword evidence="2" id="KW-1185">Reference proteome</keyword>
<name>A0ABY3MET3_9FLAO</name>
<sequence length="165" mass="19212">MKLKKYLSIYLFLLFSLINVTVLLSQTMIEKEMIELEPKQNLVLELQELINKVNNCDYYKSSLIWNIGITQAEDGCILNITMQDNINVDYDYVGFFCLSKTQIVVSGIFDDSLFTILKSEKVKFKIKVKSKNQILQTPSGDYSSWIYFSTENNLKKMQEYLIPCN</sequence>
<evidence type="ECO:0000313" key="1">
    <source>
        <dbReference type="EMBL" id="TYC18043.1"/>
    </source>
</evidence>
<accession>A0ABY3MET3</accession>
<comment type="caution">
    <text evidence="1">The sequence shown here is derived from an EMBL/GenBank/DDBJ whole genome shotgun (WGS) entry which is preliminary data.</text>
</comment>